<feature type="compositionally biased region" description="Low complexity" evidence="1">
    <location>
        <begin position="265"/>
        <end position="277"/>
    </location>
</feature>
<dbReference type="AlphaFoldDB" id="A0A6J4TYQ2"/>
<organism evidence="2">
    <name type="scientific">uncultured Thermomicrobiales bacterium</name>
    <dbReference type="NCBI Taxonomy" id="1645740"/>
    <lineage>
        <taxon>Bacteria</taxon>
        <taxon>Pseudomonadati</taxon>
        <taxon>Thermomicrobiota</taxon>
        <taxon>Thermomicrobia</taxon>
        <taxon>Thermomicrobiales</taxon>
        <taxon>environmental samples</taxon>
    </lineage>
</organism>
<dbReference type="EMBL" id="CADCWG010000014">
    <property type="protein sequence ID" value="CAA9535300.1"/>
    <property type="molecule type" value="Genomic_DNA"/>
</dbReference>
<feature type="compositionally biased region" description="Basic and acidic residues" evidence="1">
    <location>
        <begin position="191"/>
        <end position="225"/>
    </location>
</feature>
<accession>A0A6J4TYQ2</accession>
<protein>
    <submittedName>
        <fullName evidence="2">Uncharacterized protein</fullName>
    </submittedName>
</protein>
<feature type="compositionally biased region" description="Low complexity" evidence="1">
    <location>
        <begin position="376"/>
        <end position="386"/>
    </location>
</feature>
<feature type="compositionally biased region" description="Low complexity" evidence="1">
    <location>
        <begin position="39"/>
        <end position="49"/>
    </location>
</feature>
<feature type="compositionally biased region" description="Basic residues" evidence="1">
    <location>
        <begin position="249"/>
        <end position="259"/>
    </location>
</feature>
<feature type="compositionally biased region" description="Basic residues" evidence="1">
    <location>
        <begin position="231"/>
        <end position="240"/>
    </location>
</feature>
<gene>
    <name evidence="2" type="ORF">AVDCRST_MAG49-394</name>
</gene>
<feature type="region of interest" description="Disordered" evidence="1">
    <location>
        <begin position="1"/>
        <end position="386"/>
    </location>
</feature>
<evidence type="ECO:0000313" key="2">
    <source>
        <dbReference type="EMBL" id="CAA9535300.1"/>
    </source>
</evidence>
<name>A0A6J4TYQ2_9BACT</name>
<feature type="non-terminal residue" evidence="2">
    <location>
        <position position="386"/>
    </location>
</feature>
<proteinExistence type="predicted"/>
<evidence type="ECO:0000256" key="1">
    <source>
        <dbReference type="SAM" id="MobiDB-lite"/>
    </source>
</evidence>
<reference evidence="2" key="1">
    <citation type="submission" date="2020-02" db="EMBL/GenBank/DDBJ databases">
        <authorList>
            <person name="Meier V. D."/>
        </authorList>
    </citation>
    <scope>NUCLEOTIDE SEQUENCE</scope>
    <source>
        <strain evidence="2">AVDCRST_MAG49</strain>
    </source>
</reference>
<sequence length="386" mass="41763">ARPAADPGARRRPRQALQPDSARPLPGRDGPLRHADGLVRPQRAVGAPAVRRRGRGPRPSAPDPGLHRGHRRPVVAGGSAPRLRRFLPGRARLRPDEAGAVGLAGRLPEGARPGDRAPGRARLRGLRGDPAPAERLVAGARRRHRPAGGGGEHPGAGADRAALQPVRATARRGPGHAGEGARRQGRRADRRRLPDGHEPADREGERVLHGARHYQADRARRHADLALRPGRDRRRRRPRARPPGPRRYLALRRPRRRDGLRRCLGDVPPHAAAGQADGHADRRAGAGRRRQPADPLPGRNGRRVRRRADLGRVQPGGRAANRPLRDGVDRPGTGLRGGDGPARRPEPGRPGPSPPGDLLPWQPPADRRADRRRGGVRPPARRVGGL</sequence>
<feature type="non-terminal residue" evidence="2">
    <location>
        <position position="1"/>
    </location>
</feature>
<feature type="compositionally biased region" description="Pro residues" evidence="1">
    <location>
        <begin position="348"/>
        <end position="363"/>
    </location>
</feature>